<comment type="catalytic activity">
    <reaction evidence="9">
        <text>N(4)-(alpha-D-Man-(1-&gt;2)-alpha-D-Man-(1-&gt;2)-alpha-D-Man-(1-&gt;3)-[alpha-D-Man-(1-&gt;2)-alpha-D-Man-(1-&gt;3)-[alpha-D-Man-(1-&gt;2)-alpha-D-Man-(1-&gt;6)]-alpha-D-Man-(1-&gt;6)]-beta-D-Man-(1-&gt;4)-beta-D-GlcNAc-(1-&gt;4)-beta-D-GlcNAc)-L-asparaginyl-[protein] (N-glucan mannose isomer 9A1,2,3B1,2,3) + 4 H2O = N(4)-(alpha-D-Man-(1-&gt;3)-[alpha-D-Man-(1-&gt;3)-[alpha-D-Man-(1-&gt;6)]-alpha-D-Man-(1-&gt;6)]-beta-D-Man-(1-&gt;4)-beta-D-GlcNAc-(1-&gt;4)-beta-D-GlcNAc)-L-asparaginyl-[protein] (N-glucan mannose isomer 5A1,2) + 4 beta-D-mannose</text>
        <dbReference type="Rhea" id="RHEA:56008"/>
        <dbReference type="Rhea" id="RHEA-COMP:14356"/>
        <dbReference type="Rhea" id="RHEA-COMP:14367"/>
        <dbReference type="ChEBI" id="CHEBI:15377"/>
        <dbReference type="ChEBI" id="CHEBI:28563"/>
        <dbReference type="ChEBI" id="CHEBI:59087"/>
        <dbReference type="ChEBI" id="CHEBI:139493"/>
        <dbReference type="EC" id="3.2.1.113"/>
    </reaction>
</comment>
<dbReference type="OrthoDB" id="8118055at2759"/>
<evidence type="ECO:0000256" key="4">
    <source>
        <dbReference type="ARBA" id="ARBA00022723"/>
    </source>
</evidence>
<gene>
    <name evidence="12" type="ORF">RFULGI_LOCUS16327</name>
</gene>
<evidence type="ECO:0000256" key="6">
    <source>
        <dbReference type="ARBA" id="ARBA00022837"/>
    </source>
</evidence>
<dbReference type="GO" id="GO:0005783">
    <property type="term" value="C:endoplasmic reticulum"/>
    <property type="evidence" value="ECO:0007669"/>
    <property type="project" value="TreeGrafter"/>
</dbReference>
<dbReference type="GO" id="GO:0005509">
    <property type="term" value="F:calcium ion binding"/>
    <property type="evidence" value="ECO:0007669"/>
    <property type="project" value="InterPro"/>
</dbReference>
<dbReference type="AlphaFoldDB" id="A0A9N9JN34"/>
<dbReference type="InterPro" id="IPR036026">
    <property type="entry name" value="Seven-hairpin_glycosidases"/>
</dbReference>
<proteinExistence type="inferred from homology"/>
<evidence type="ECO:0000256" key="1">
    <source>
        <dbReference type="ARBA" id="ARBA00001913"/>
    </source>
</evidence>
<comment type="catalytic activity">
    <reaction evidence="8">
        <text>N(4)-(alpha-D-Man-(1-&gt;2)-alpha-D-Man-(1-&gt;2)-alpha-D-Man-(1-&gt;3)-[alpha-D-Man-(1-&gt;3)-[alpha-D-Man-(1-&gt;2)-alpha-D-Man-(1-&gt;6)]-alpha-D-Man-(1-&gt;6)]-beta-D-Man-(1-&gt;4)-beta-D-GlcNAc-(1-&gt;4)-beta-D-GlcNAc)-L-asparaginyl-[protein] (N-glucan mannose isomer 8A1,2,3B1,3) + 3 H2O = N(4)-(alpha-D-Man-(1-&gt;3)-[alpha-D-Man-(1-&gt;3)-[alpha-D-Man-(1-&gt;6)]-alpha-D-Man-(1-&gt;6)]-beta-D-Man-(1-&gt;4)-beta-D-GlcNAc-(1-&gt;4)-beta-D-GlcNAc)-L-asparaginyl-[protein] (N-glucan mannose isomer 5A1,2) + 3 beta-D-mannose</text>
        <dbReference type="Rhea" id="RHEA:56028"/>
        <dbReference type="Rhea" id="RHEA-COMP:14358"/>
        <dbReference type="Rhea" id="RHEA-COMP:14367"/>
        <dbReference type="ChEBI" id="CHEBI:15377"/>
        <dbReference type="ChEBI" id="CHEBI:28563"/>
        <dbReference type="ChEBI" id="CHEBI:59087"/>
        <dbReference type="ChEBI" id="CHEBI:60628"/>
        <dbReference type="EC" id="3.2.1.113"/>
    </reaction>
</comment>
<dbReference type="GO" id="GO:0004571">
    <property type="term" value="F:mannosyl-oligosaccharide 1,2-alpha-mannosidase activity"/>
    <property type="evidence" value="ECO:0007669"/>
    <property type="project" value="UniProtKB-EC"/>
</dbReference>
<dbReference type="PANTHER" id="PTHR11742">
    <property type="entry name" value="MANNOSYL-OLIGOSACCHARIDE ALPHA-1,2-MANNOSIDASE-RELATED"/>
    <property type="match status" value="1"/>
</dbReference>
<evidence type="ECO:0000256" key="11">
    <source>
        <dbReference type="SAM" id="Phobius"/>
    </source>
</evidence>
<comment type="cofactor">
    <cofactor evidence="1">
        <name>Ca(2+)</name>
        <dbReference type="ChEBI" id="CHEBI:29108"/>
    </cofactor>
</comment>
<dbReference type="PRINTS" id="PR00747">
    <property type="entry name" value="GLYHDRLASE47"/>
</dbReference>
<keyword evidence="4" id="KW-0479">Metal-binding</keyword>
<keyword evidence="5 10" id="KW-0378">Hydrolase</keyword>
<organism evidence="12 13">
    <name type="scientific">Racocetra fulgida</name>
    <dbReference type="NCBI Taxonomy" id="60492"/>
    <lineage>
        <taxon>Eukaryota</taxon>
        <taxon>Fungi</taxon>
        <taxon>Fungi incertae sedis</taxon>
        <taxon>Mucoromycota</taxon>
        <taxon>Glomeromycotina</taxon>
        <taxon>Glomeromycetes</taxon>
        <taxon>Diversisporales</taxon>
        <taxon>Gigasporaceae</taxon>
        <taxon>Racocetra</taxon>
    </lineage>
</organism>
<evidence type="ECO:0000313" key="13">
    <source>
        <dbReference type="Proteomes" id="UP000789396"/>
    </source>
</evidence>
<evidence type="ECO:0000256" key="10">
    <source>
        <dbReference type="RuleBase" id="RU361193"/>
    </source>
</evidence>
<dbReference type="PANTHER" id="PTHR11742:SF55">
    <property type="entry name" value="ENDOPLASMIC RETICULUM MANNOSYL-OLIGOSACCHARIDE 1,2-ALPHA-MANNOSIDASE"/>
    <property type="match status" value="1"/>
</dbReference>
<dbReference type="InterPro" id="IPR001382">
    <property type="entry name" value="Glyco_hydro_47"/>
</dbReference>
<comment type="similarity">
    <text evidence="3 10">Belongs to the glycosyl hydrolase 47 family.</text>
</comment>
<evidence type="ECO:0000256" key="9">
    <source>
        <dbReference type="ARBA" id="ARBA00048605"/>
    </source>
</evidence>
<sequence>LNARLRITLILLLIITFLSYQFIFISDIFDYSLWFDPSLKISYYLGSDVYLKNVTRLPKIQYDFDIPETLNEKLIRESRRDSIKKGFLHAWSGYTKYAWGKDELEPVTNYSRDNFNGWGATIVDSLDTIWIMDLKDEFNRSRDFVETVDFTTSDGRISVFETTIRYLGGLLSAYELSNDPVFLKKALDLGNALLPSFNSGSGLPYNDWDLK</sequence>
<feature type="non-terminal residue" evidence="12">
    <location>
        <position position="1"/>
    </location>
</feature>
<evidence type="ECO:0000256" key="5">
    <source>
        <dbReference type="ARBA" id="ARBA00022801"/>
    </source>
</evidence>
<feature type="non-terminal residue" evidence="12">
    <location>
        <position position="211"/>
    </location>
</feature>
<keyword evidence="11" id="KW-1133">Transmembrane helix</keyword>
<dbReference type="Pfam" id="PF01532">
    <property type="entry name" value="Glyco_hydro_47"/>
    <property type="match status" value="1"/>
</dbReference>
<accession>A0A9N9JN34</accession>
<evidence type="ECO:0000313" key="12">
    <source>
        <dbReference type="EMBL" id="CAG8786767.1"/>
    </source>
</evidence>
<name>A0A9N9JN34_9GLOM</name>
<dbReference type="GO" id="GO:0016020">
    <property type="term" value="C:membrane"/>
    <property type="evidence" value="ECO:0007669"/>
    <property type="project" value="InterPro"/>
</dbReference>
<comment type="caution">
    <text evidence="12">The sequence shown here is derived from an EMBL/GenBank/DDBJ whole genome shotgun (WGS) entry which is preliminary data.</text>
</comment>
<keyword evidence="10" id="KW-0326">Glycosidase</keyword>
<dbReference type="InterPro" id="IPR050749">
    <property type="entry name" value="Glycosyl_Hydrolase_47"/>
</dbReference>
<evidence type="ECO:0000256" key="2">
    <source>
        <dbReference type="ARBA" id="ARBA00004922"/>
    </source>
</evidence>
<dbReference type="Proteomes" id="UP000789396">
    <property type="component" value="Unassembled WGS sequence"/>
</dbReference>
<reference evidence="12" key="1">
    <citation type="submission" date="2021-06" db="EMBL/GenBank/DDBJ databases">
        <authorList>
            <person name="Kallberg Y."/>
            <person name="Tangrot J."/>
            <person name="Rosling A."/>
        </authorList>
    </citation>
    <scope>NUCLEOTIDE SEQUENCE</scope>
    <source>
        <strain evidence="12">IN212</strain>
    </source>
</reference>
<evidence type="ECO:0000256" key="3">
    <source>
        <dbReference type="ARBA" id="ARBA00007658"/>
    </source>
</evidence>
<evidence type="ECO:0000256" key="7">
    <source>
        <dbReference type="ARBA" id="ARBA00023157"/>
    </source>
</evidence>
<keyword evidence="6" id="KW-0106">Calcium</keyword>
<dbReference type="EMBL" id="CAJVPZ010057342">
    <property type="protein sequence ID" value="CAG8786767.1"/>
    <property type="molecule type" value="Genomic_DNA"/>
</dbReference>
<dbReference type="Gene3D" id="1.50.10.10">
    <property type="match status" value="1"/>
</dbReference>
<keyword evidence="11" id="KW-0472">Membrane</keyword>
<dbReference type="GO" id="GO:0036503">
    <property type="term" value="P:ERAD pathway"/>
    <property type="evidence" value="ECO:0007669"/>
    <property type="project" value="UniProtKB-ARBA"/>
</dbReference>
<dbReference type="GO" id="GO:0005975">
    <property type="term" value="P:carbohydrate metabolic process"/>
    <property type="evidence" value="ECO:0007669"/>
    <property type="project" value="InterPro"/>
</dbReference>
<dbReference type="InterPro" id="IPR012341">
    <property type="entry name" value="6hp_glycosidase-like_sf"/>
</dbReference>
<keyword evidence="11" id="KW-0812">Transmembrane</keyword>
<keyword evidence="13" id="KW-1185">Reference proteome</keyword>
<protein>
    <recommendedName>
        <fullName evidence="10">alpha-1,2-Mannosidase</fullName>
        <ecNumber evidence="10">3.2.1.-</ecNumber>
    </recommendedName>
</protein>
<comment type="pathway">
    <text evidence="2">Protein modification; protein glycosylation.</text>
</comment>
<feature type="transmembrane region" description="Helical" evidence="11">
    <location>
        <begin position="7"/>
        <end position="25"/>
    </location>
</feature>
<dbReference type="SUPFAM" id="SSF48225">
    <property type="entry name" value="Seven-hairpin glycosidases"/>
    <property type="match status" value="1"/>
</dbReference>
<evidence type="ECO:0000256" key="8">
    <source>
        <dbReference type="ARBA" id="ARBA00047669"/>
    </source>
</evidence>
<keyword evidence="7" id="KW-1015">Disulfide bond</keyword>
<dbReference type="EC" id="3.2.1.-" evidence="10"/>